<dbReference type="Proteomes" id="UP000078463">
    <property type="component" value="Chromosome"/>
</dbReference>
<evidence type="ECO:0000256" key="5">
    <source>
        <dbReference type="HAMAP-Rule" id="MF_01092"/>
    </source>
</evidence>
<dbReference type="GO" id="GO:0032153">
    <property type="term" value="C:cell division site"/>
    <property type="evidence" value="ECO:0007669"/>
    <property type="project" value="TreeGrafter"/>
</dbReference>
<dbReference type="PANTHER" id="PTHR39455">
    <property type="entry name" value="CELL DIVISION PROTEIN ZAPD"/>
    <property type="match status" value="1"/>
</dbReference>
<dbReference type="Gene3D" id="1.10.3900.10">
    <property type="entry name" value="YacF-like"/>
    <property type="match status" value="1"/>
</dbReference>
<comment type="subcellular location">
    <subcellularLocation>
        <location evidence="5">Cytoplasm</location>
    </subcellularLocation>
    <text evidence="5">Localizes to mid-cell in an FtsZ-dependent manner.</text>
</comment>
<keyword evidence="2 5" id="KW-0132">Cell division</keyword>
<dbReference type="RefSeq" id="WP_068947803.1">
    <property type="nucleotide sequence ID" value="NZ_CP015922.1"/>
</dbReference>
<organism evidence="6 7">
    <name type="scientific">Polynucleobacter wuianus</name>
    <dbReference type="NCBI Taxonomy" id="1743168"/>
    <lineage>
        <taxon>Bacteria</taxon>
        <taxon>Pseudomonadati</taxon>
        <taxon>Pseudomonadota</taxon>
        <taxon>Betaproteobacteria</taxon>
        <taxon>Burkholderiales</taxon>
        <taxon>Burkholderiaceae</taxon>
        <taxon>Polynucleobacter</taxon>
    </lineage>
</organism>
<evidence type="ECO:0000313" key="7">
    <source>
        <dbReference type="Proteomes" id="UP000078463"/>
    </source>
</evidence>
<dbReference type="Gene3D" id="2.60.440.10">
    <property type="entry name" value="YacF-like domains"/>
    <property type="match status" value="1"/>
</dbReference>
<dbReference type="GO" id="GO:0000917">
    <property type="term" value="P:division septum assembly"/>
    <property type="evidence" value="ECO:0007669"/>
    <property type="project" value="UniProtKB-KW"/>
</dbReference>
<dbReference type="GO" id="GO:0043093">
    <property type="term" value="P:FtsZ-dependent cytokinesis"/>
    <property type="evidence" value="ECO:0007669"/>
    <property type="project" value="UniProtKB-UniRule"/>
</dbReference>
<sequence length="250" mass="28538">MIVYEYPFNELVRSMLRLEYLFARFNHFVRSDDPELHHNAISMLFDLGDIGARGDIKSLLLKEFERQKYALNGLKSSQKVDQEALSQTLAEIDSVASKINQSAGRPNLVISESEWLNGIRTRLNIPGGTSPIDLPSYHAWKNSPSTERRKLLENFVCPLLPWQDACQLFLRLLRQSGEAKDVVAHNGSFQQAPSGKIYQLMRIAVEDDTLFSEISANKYLLSVRFMQSDRDKKAQPANKDVPFKLTLCQF</sequence>
<dbReference type="OrthoDB" id="5294622at2"/>
<evidence type="ECO:0000256" key="3">
    <source>
        <dbReference type="ARBA" id="ARBA00023210"/>
    </source>
</evidence>
<reference evidence="7" key="1">
    <citation type="submission" date="2016-05" db="EMBL/GenBank/DDBJ databases">
        <title>Polynucleobacter sp. QLW-P1FAT50C-4 genome.</title>
        <authorList>
            <person name="Hahn M.W."/>
        </authorList>
    </citation>
    <scope>NUCLEOTIDE SEQUENCE [LARGE SCALE GENOMIC DNA]</scope>
    <source>
        <strain evidence="7">QLW-P1FAT50C-4</strain>
    </source>
</reference>
<comment type="similarity">
    <text evidence="5">Belongs to the ZapD family.</text>
</comment>
<evidence type="ECO:0000256" key="1">
    <source>
        <dbReference type="ARBA" id="ARBA00022490"/>
    </source>
</evidence>
<dbReference type="InterPro" id="IPR036268">
    <property type="entry name" value="ZapD_sf"/>
</dbReference>
<dbReference type="PANTHER" id="PTHR39455:SF1">
    <property type="entry name" value="CELL DIVISION PROTEIN ZAPD"/>
    <property type="match status" value="1"/>
</dbReference>
<gene>
    <name evidence="5" type="primary">zapD</name>
    <name evidence="6" type="ORF">A8O14_00990</name>
</gene>
<dbReference type="AlphaFoldDB" id="A0A191UD23"/>
<dbReference type="NCBIfam" id="NF003656">
    <property type="entry name" value="PRK05287.1-4"/>
    <property type="match status" value="1"/>
</dbReference>
<comment type="function">
    <text evidence="5">Cell division factor that enhances FtsZ-ring assembly. Directly interacts with FtsZ and promotes bundling of FtsZ protofilaments, with a reduction in FtsZ GTPase activity.</text>
</comment>
<proteinExistence type="inferred from homology"/>
<accession>A0A191UD23</accession>
<dbReference type="Pfam" id="PF07072">
    <property type="entry name" value="ZapD"/>
    <property type="match status" value="1"/>
</dbReference>
<dbReference type="HAMAP" id="MF_01092">
    <property type="entry name" value="ZapD"/>
    <property type="match status" value="1"/>
</dbReference>
<dbReference type="GO" id="GO:0005737">
    <property type="term" value="C:cytoplasm"/>
    <property type="evidence" value="ECO:0007669"/>
    <property type="project" value="UniProtKB-SubCell"/>
</dbReference>
<keyword evidence="1 5" id="KW-0963">Cytoplasm</keyword>
<evidence type="ECO:0000256" key="4">
    <source>
        <dbReference type="ARBA" id="ARBA00023306"/>
    </source>
</evidence>
<dbReference type="InterPro" id="IPR027462">
    <property type="entry name" value="ZapD_C"/>
</dbReference>
<dbReference type="SUPFAM" id="SSF160950">
    <property type="entry name" value="YacF-like"/>
    <property type="match status" value="1"/>
</dbReference>
<comment type="subunit">
    <text evidence="5">Interacts with FtsZ.</text>
</comment>
<keyword evidence="7" id="KW-1185">Reference proteome</keyword>
<keyword evidence="3 5" id="KW-0717">Septation</keyword>
<dbReference type="InterPro" id="IPR009777">
    <property type="entry name" value="ZapD"/>
</dbReference>
<dbReference type="KEGG" id="pwu:A8O14_00990"/>
<evidence type="ECO:0000313" key="6">
    <source>
        <dbReference type="EMBL" id="ANI98795.1"/>
    </source>
</evidence>
<dbReference type="STRING" id="1743168.A8O14_00990"/>
<name>A0A191UD23_9BURK</name>
<keyword evidence="4 5" id="KW-0131">Cell cycle</keyword>
<dbReference type="EMBL" id="CP015922">
    <property type="protein sequence ID" value="ANI98795.1"/>
    <property type="molecule type" value="Genomic_DNA"/>
</dbReference>
<protein>
    <recommendedName>
        <fullName evidence="5">Cell division protein ZapD</fullName>
    </recommendedName>
    <alternativeName>
        <fullName evidence="5">Z ring-associated protein D</fullName>
    </alternativeName>
</protein>
<evidence type="ECO:0000256" key="2">
    <source>
        <dbReference type="ARBA" id="ARBA00022618"/>
    </source>
</evidence>